<dbReference type="AlphaFoldDB" id="A0A0U1MAR7"/>
<dbReference type="Proteomes" id="UP000054383">
    <property type="component" value="Unassembled WGS sequence"/>
</dbReference>
<gene>
    <name evidence="1" type="ORF">PISL3812_09708</name>
</gene>
<evidence type="ECO:0000313" key="2">
    <source>
        <dbReference type="Proteomes" id="UP000054383"/>
    </source>
</evidence>
<organism evidence="1 2">
    <name type="scientific">Talaromyces islandicus</name>
    <name type="common">Penicillium islandicum</name>
    <dbReference type="NCBI Taxonomy" id="28573"/>
    <lineage>
        <taxon>Eukaryota</taxon>
        <taxon>Fungi</taxon>
        <taxon>Dikarya</taxon>
        <taxon>Ascomycota</taxon>
        <taxon>Pezizomycotina</taxon>
        <taxon>Eurotiomycetes</taxon>
        <taxon>Eurotiomycetidae</taxon>
        <taxon>Eurotiales</taxon>
        <taxon>Trichocomaceae</taxon>
        <taxon>Talaromyces</taxon>
        <taxon>Talaromyces sect. Islandici</taxon>
    </lineage>
</organism>
<dbReference type="EMBL" id="CVMT01000013">
    <property type="protein sequence ID" value="CRG92645.1"/>
    <property type="molecule type" value="Genomic_DNA"/>
</dbReference>
<accession>A0A0U1MAR7</accession>
<name>A0A0U1MAR7_TALIS</name>
<sequence length="173" mass="18581">MTSALPEPARALVPTGLSLQIGSRAWLSPARLQLPSLFALVDDDMPQTSCESPPLVCFPLYIAIGHARTVRAVDASPSDTTWPSNKTPPSQSTPVRFRLVDATRIESPRRSQPADGGIDRAGFTCNVVGFFGVNFCLYGIQVDPERTTGLTTPFSGSFVPQHEVDNSAVGLPR</sequence>
<proteinExistence type="predicted"/>
<protein>
    <submittedName>
        <fullName evidence="1">Uncharacterized protein</fullName>
    </submittedName>
</protein>
<keyword evidence="2" id="KW-1185">Reference proteome</keyword>
<reference evidence="1 2" key="1">
    <citation type="submission" date="2015-04" db="EMBL/GenBank/DDBJ databases">
        <authorList>
            <person name="Syromyatnikov M.Y."/>
            <person name="Popov V.N."/>
        </authorList>
    </citation>
    <scope>NUCLEOTIDE SEQUENCE [LARGE SCALE GENOMIC DNA]</scope>
    <source>
        <strain evidence="1">WF-38-12</strain>
    </source>
</reference>
<evidence type="ECO:0000313" key="1">
    <source>
        <dbReference type="EMBL" id="CRG92645.1"/>
    </source>
</evidence>